<evidence type="ECO:0000256" key="1">
    <source>
        <dbReference type="SAM" id="Phobius"/>
    </source>
</evidence>
<reference evidence="3 4" key="1">
    <citation type="submission" date="2016-11" db="EMBL/GenBank/DDBJ databases">
        <authorList>
            <person name="Jaros S."/>
            <person name="Januszkiewicz K."/>
            <person name="Wedrychowicz H."/>
        </authorList>
    </citation>
    <scope>NUCLEOTIDE SEQUENCE [LARGE SCALE GENOMIC DNA]</scope>
    <source>
        <strain evidence="3 4">GAS499</strain>
    </source>
</reference>
<dbReference type="InterPro" id="IPR000917">
    <property type="entry name" value="Sulfatase_N"/>
</dbReference>
<dbReference type="Proteomes" id="UP000189935">
    <property type="component" value="Chromosome I"/>
</dbReference>
<feature type="transmembrane region" description="Helical" evidence="1">
    <location>
        <begin position="53"/>
        <end position="71"/>
    </location>
</feature>
<dbReference type="EMBL" id="LT670844">
    <property type="protein sequence ID" value="SHJ99082.1"/>
    <property type="molecule type" value="Genomic_DNA"/>
</dbReference>
<feature type="transmembrane region" description="Helical" evidence="1">
    <location>
        <begin position="131"/>
        <end position="150"/>
    </location>
</feature>
<evidence type="ECO:0000259" key="2">
    <source>
        <dbReference type="Pfam" id="PF00884"/>
    </source>
</evidence>
<dbReference type="GO" id="GO:0016740">
    <property type="term" value="F:transferase activity"/>
    <property type="evidence" value="ECO:0007669"/>
    <property type="project" value="UniProtKB-KW"/>
</dbReference>
<dbReference type="SUPFAM" id="SSF53649">
    <property type="entry name" value="Alkaline phosphatase-like"/>
    <property type="match status" value="1"/>
</dbReference>
<protein>
    <submittedName>
        <fullName evidence="3">Phosphoglycerol transferase MdoB</fullName>
    </submittedName>
</protein>
<organism evidence="3 4">
    <name type="scientific">Bradyrhizobium lablabi</name>
    <dbReference type="NCBI Taxonomy" id="722472"/>
    <lineage>
        <taxon>Bacteria</taxon>
        <taxon>Pseudomonadati</taxon>
        <taxon>Pseudomonadota</taxon>
        <taxon>Alphaproteobacteria</taxon>
        <taxon>Hyphomicrobiales</taxon>
        <taxon>Nitrobacteraceae</taxon>
        <taxon>Bradyrhizobium</taxon>
    </lineage>
</organism>
<accession>A0A1M6NTY7</accession>
<dbReference type="InterPro" id="IPR017850">
    <property type="entry name" value="Alkaline_phosphatase_core_sf"/>
</dbReference>
<gene>
    <name evidence="3" type="ORF">SAMN05444159_2111</name>
</gene>
<feature type="domain" description="Sulfatase N-terminal" evidence="2">
    <location>
        <begin position="293"/>
        <end position="468"/>
    </location>
</feature>
<keyword evidence="1" id="KW-0812">Transmembrane</keyword>
<sequence>MPPAPNPGPGPGSGPSAAAAASGLASIGIWRLLAVAAPHLSALAIMVQTETDFGSRICFLLSWGILNFFFITLLRRPALSGALSLTLVVVLILLSRLKHDIVQMTANFVDLMVIDRDTAAFLFTIFPNLRWSVISAAFVTLPLMYALWWLDPFRIRRLPALACKLACLAALVGYSFEWPDEAWRGYYDDGYLSKFARSGVTAVSDFVSYGFMESDAAAPERLNVPLVDSCHPAGRRPNIIMIHDESSFDIREAQGIKVPPGYGSHFKSFDGRQRKFLAESNGGPSWFTEYNVLAGLSSRSFGRFSYFVTRIASGRVERGLPLALRRCGYDTISLYPAFGAFMSARSFQLTTGIQHFYDAHDLGAGDVEPDSFFYDKAVKLMSEAAPNTPVFMFVYLAANHFPWETRFRSDLMPAWRNPGNEPVVDEYLRRQAMSAGDYASFLAGLKKKFAAQPFLIVRYGDHQPEFSPHVLDPGLDEAGVGKKLENYDPRYFATYYAIDAINFEPVKSPVVMDTIDGPYLPLVIQEAAGIPLDPSFEEQKNIMLRCNGLFYACKNGAEARRFNRLLIDAGLIHGL</sequence>
<name>A0A1M6NTY7_9BRAD</name>
<dbReference type="RefSeq" id="WP_079538090.1">
    <property type="nucleotide sequence ID" value="NZ_LT670844.1"/>
</dbReference>
<keyword evidence="1" id="KW-0472">Membrane</keyword>
<evidence type="ECO:0000313" key="3">
    <source>
        <dbReference type="EMBL" id="SHJ99082.1"/>
    </source>
</evidence>
<keyword evidence="1" id="KW-1133">Transmembrane helix</keyword>
<dbReference type="Gene3D" id="3.40.720.10">
    <property type="entry name" value="Alkaline Phosphatase, subunit A"/>
    <property type="match status" value="1"/>
</dbReference>
<dbReference type="AlphaFoldDB" id="A0A1M6NTY7"/>
<dbReference type="OrthoDB" id="8173797at2"/>
<feature type="transmembrane region" description="Helical" evidence="1">
    <location>
        <begin position="77"/>
        <end position="94"/>
    </location>
</feature>
<keyword evidence="3" id="KW-0808">Transferase</keyword>
<feature type="transmembrane region" description="Helical" evidence="1">
    <location>
        <begin position="20"/>
        <end position="46"/>
    </location>
</feature>
<proteinExistence type="predicted"/>
<dbReference type="Pfam" id="PF00884">
    <property type="entry name" value="Sulfatase"/>
    <property type="match status" value="1"/>
</dbReference>
<evidence type="ECO:0000313" key="4">
    <source>
        <dbReference type="Proteomes" id="UP000189935"/>
    </source>
</evidence>